<dbReference type="PANTHER" id="PTHR33446">
    <property type="entry name" value="PROTEIN TONB-RELATED"/>
    <property type="match status" value="1"/>
</dbReference>
<comment type="caution">
    <text evidence="13">The sequence shown here is derived from an EMBL/GenBank/DDBJ whole genome shotgun (WGS) entry which is preliminary data.</text>
</comment>
<dbReference type="Proteomes" id="UP001596050">
    <property type="component" value="Unassembled WGS sequence"/>
</dbReference>
<dbReference type="InterPro" id="IPR006260">
    <property type="entry name" value="TonB/TolA_C"/>
</dbReference>
<evidence type="ECO:0000256" key="5">
    <source>
        <dbReference type="ARBA" id="ARBA00022519"/>
    </source>
</evidence>
<sequence>MHFAHLEHDNGSKAGKFALVAGLHALIAVGVVNMMNNKGISMPSLPDDITVFMTPKPVEPLPPPLVPPTPMPKVAPPQISVPKVEIDVPPPPMDNPVRATMEAQPLPEPAQPYQAETPPQPTTPSANSGANMGAMRSAVLADASGCAKPEYPISAARNGDTGTVTLALLVGTDGRVTGSRVQKSSGSRDLDRAAVNALSLCQFKPAMNNGVAEAGWAQIAYVWSLE</sequence>
<dbReference type="NCBIfam" id="TIGR01352">
    <property type="entry name" value="tonB_Cterm"/>
    <property type="match status" value="1"/>
</dbReference>
<evidence type="ECO:0000313" key="14">
    <source>
        <dbReference type="Proteomes" id="UP001596050"/>
    </source>
</evidence>
<keyword evidence="14" id="KW-1185">Reference proteome</keyword>
<evidence type="ECO:0000259" key="12">
    <source>
        <dbReference type="PROSITE" id="PS52015"/>
    </source>
</evidence>
<keyword evidence="4" id="KW-1003">Cell membrane</keyword>
<feature type="domain" description="TonB C-terminal" evidence="12">
    <location>
        <begin position="136"/>
        <end position="226"/>
    </location>
</feature>
<evidence type="ECO:0000256" key="6">
    <source>
        <dbReference type="ARBA" id="ARBA00022692"/>
    </source>
</evidence>
<keyword evidence="6 11" id="KW-0812">Transmembrane</keyword>
<evidence type="ECO:0000256" key="11">
    <source>
        <dbReference type="SAM" id="Phobius"/>
    </source>
</evidence>
<dbReference type="RefSeq" id="WP_379781197.1">
    <property type="nucleotide sequence ID" value="NZ_JBHSMU010000007.1"/>
</dbReference>
<dbReference type="Pfam" id="PF03544">
    <property type="entry name" value="TonB_C"/>
    <property type="match status" value="1"/>
</dbReference>
<keyword evidence="7" id="KW-0653">Protein transport</keyword>
<dbReference type="PANTHER" id="PTHR33446:SF11">
    <property type="entry name" value="TONB3"/>
    <property type="match status" value="1"/>
</dbReference>
<evidence type="ECO:0000256" key="8">
    <source>
        <dbReference type="ARBA" id="ARBA00022989"/>
    </source>
</evidence>
<gene>
    <name evidence="13" type="ORF">ACFPN5_06150</name>
</gene>
<keyword evidence="5" id="KW-0997">Cell inner membrane</keyword>
<dbReference type="EMBL" id="JBHSMU010000007">
    <property type="protein sequence ID" value="MFC5459385.1"/>
    <property type="molecule type" value="Genomic_DNA"/>
</dbReference>
<accession>A0ABW0L1S2</accession>
<reference evidence="14" key="1">
    <citation type="journal article" date="2019" name="Int. J. Syst. Evol. Microbiol.">
        <title>The Global Catalogue of Microorganisms (GCM) 10K type strain sequencing project: providing services to taxonomists for standard genome sequencing and annotation.</title>
        <authorList>
            <consortium name="The Broad Institute Genomics Platform"/>
            <consortium name="The Broad Institute Genome Sequencing Center for Infectious Disease"/>
            <person name="Wu L."/>
            <person name="Ma J."/>
        </authorList>
    </citation>
    <scope>NUCLEOTIDE SEQUENCE [LARGE SCALE GENOMIC DNA]</scope>
    <source>
        <strain evidence="14">KACC 12649</strain>
    </source>
</reference>
<comment type="subcellular location">
    <subcellularLocation>
        <location evidence="1">Cell inner membrane</location>
        <topology evidence="1">Single-pass membrane protein</topology>
        <orientation evidence="1">Periplasmic side</orientation>
    </subcellularLocation>
</comment>
<dbReference type="PROSITE" id="PS52015">
    <property type="entry name" value="TONB_CTD"/>
    <property type="match status" value="1"/>
</dbReference>
<evidence type="ECO:0000256" key="10">
    <source>
        <dbReference type="SAM" id="MobiDB-lite"/>
    </source>
</evidence>
<dbReference type="Gene3D" id="3.30.1150.10">
    <property type="match status" value="1"/>
</dbReference>
<feature type="transmembrane region" description="Helical" evidence="11">
    <location>
        <begin position="17"/>
        <end position="35"/>
    </location>
</feature>
<evidence type="ECO:0000256" key="2">
    <source>
        <dbReference type="ARBA" id="ARBA00006555"/>
    </source>
</evidence>
<evidence type="ECO:0000256" key="1">
    <source>
        <dbReference type="ARBA" id="ARBA00004383"/>
    </source>
</evidence>
<keyword evidence="3" id="KW-0813">Transport</keyword>
<evidence type="ECO:0000256" key="3">
    <source>
        <dbReference type="ARBA" id="ARBA00022448"/>
    </source>
</evidence>
<name>A0ABW0L1S2_9BURK</name>
<keyword evidence="8 11" id="KW-1133">Transmembrane helix</keyword>
<dbReference type="SUPFAM" id="SSF74653">
    <property type="entry name" value="TolA/TonB C-terminal domain"/>
    <property type="match status" value="1"/>
</dbReference>
<organism evidence="13 14">
    <name type="scientific">Massilia niabensis</name>
    <dbReference type="NCBI Taxonomy" id="544910"/>
    <lineage>
        <taxon>Bacteria</taxon>
        <taxon>Pseudomonadati</taxon>
        <taxon>Pseudomonadota</taxon>
        <taxon>Betaproteobacteria</taxon>
        <taxon>Burkholderiales</taxon>
        <taxon>Oxalobacteraceae</taxon>
        <taxon>Telluria group</taxon>
        <taxon>Massilia</taxon>
    </lineage>
</organism>
<proteinExistence type="inferred from homology"/>
<evidence type="ECO:0000313" key="13">
    <source>
        <dbReference type="EMBL" id="MFC5459385.1"/>
    </source>
</evidence>
<dbReference type="InterPro" id="IPR051045">
    <property type="entry name" value="TonB-dependent_transducer"/>
</dbReference>
<evidence type="ECO:0000256" key="7">
    <source>
        <dbReference type="ARBA" id="ARBA00022927"/>
    </source>
</evidence>
<comment type="similarity">
    <text evidence="2">Belongs to the TonB family.</text>
</comment>
<evidence type="ECO:0000256" key="9">
    <source>
        <dbReference type="ARBA" id="ARBA00023136"/>
    </source>
</evidence>
<feature type="region of interest" description="Disordered" evidence="10">
    <location>
        <begin position="108"/>
        <end position="131"/>
    </location>
</feature>
<dbReference type="InterPro" id="IPR037682">
    <property type="entry name" value="TonB_C"/>
</dbReference>
<evidence type="ECO:0000256" key="4">
    <source>
        <dbReference type="ARBA" id="ARBA00022475"/>
    </source>
</evidence>
<protein>
    <submittedName>
        <fullName evidence="13">TonB family protein</fullName>
    </submittedName>
</protein>
<keyword evidence="9 11" id="KW-0472">Membrane</keyword>